<protein>
    <recommendedName>
        <fullName evidence="1">EF-hand domain-containing protein</fullName>
    </recommendedName>
</protein>
<dbReference type="EMBL" id="CAJPEX010016107">
    <property type="protein sequence ID" value="CAG0925687.1"/>
    <property type="molecule type" value="Genomic_DNA"/>
</dbReference>
<dbReference type="Proteomes" id="UP000678499">
    <property type="component" value="Unassembled WGS sequence"/>
</dbReference>
<keyword evidence="3" id="KW-1185">Reference proteome</keyword>
<dbReference type="InterPro" id="IPR002048">
    <property type="entry name" value="EF_hand_dom"/>
</dbReference>
<evidence type="ECO:0000259" key="1">
    <source>
        <dbReference type="PROSITE" id="PS50222"/>
    </source>
</evidence>
<dbReference type="Gene3D" id="1.10.238.10">
    <property type="entry name" value="EF-hand"/>
    <property type="match status" value="1"/>
</dbReference>
<dbReference type="EMBL" id="OA898144">
    <property type="protein sequence ID" value="CAD7285535.1"/>
    <property type="molecule type" value="Genomic_DNA"/>
</dbReference>
<dbReference type="OrthoDB" id="26525at2759"/>
<proteinExistence type="predicted"/>
<name>A0A7R9C3W7_9CRUS</name>
<sequence>MPKDEFEGIEVDMDREQLLMLKKCFDTFDREKKGYISSEMVGNILGMMGLQFSHKELRGIISEIDVDGEKEKSIISLPHFFLPKLDF</sequence>
<evidence type="ECO:0000313" key="3">
    <source>
        <dbReference type="Proteomes" id="UP000678499"/>
    </source>
</evidence>
<gene>
    <name evidence="2" type="ORF">NMOB1V02_LOCUS13137</name>
</gene>
<evidence type="ECO:0000313" key="2">
    <source>
        <dbReference type="EMBL" id="CAD7285535.1"/>
    </source>
</evidence>
<accession>A0A7R9C3W7</accession>
<reference evidence="2" key="1">
    <citation type="submission" date="2020-11" db="EMBL/GenBank/DDBJ databases">
        <authorList>
            <person name="Tran Van P."/>
        </authorList>
    </citation>
    <scope>NUCLEOTIDE SEQUENCE</scope>
</reference>
<organism evidence="2">
    <name type="scientific">Notodromas monacha</name>
    <dbReference type="NCBI Taxonomy" id="399045"/>
    <lineage>
        <taxon>Eukaryota</taxon>
        <taxon>Metazoa</taxon>
        <taxon>Ecdysozoa</taxon>
        <taxon>Arthropoda</taxon>
        <taxon>Crustacea</taxon>
        <taxon>Oligostraca</taxon>
        <taxon>Ostracoda</taxon>
        <taxon>Podocopa</taxon>
        <taxon>Podocopida</taxon>
        <taxon>Cypridocopina</taxon>
        <taxon>Cypridoidea</taxon>
        <taxon>Cyprididae</taxon>
        <taxon>Notodromas</taxon>
    </lineage>
</organism>
<dbReference type="GO" id="GO:0005509">
    <property type="term" value="F:calcium ion binding"/>
    <property type="evidence" value="ECO:0007669"/>
    <property type="project" value="InterPro"/>
</dbReference>
<dbReference type="SUPFAM" id="SSF47473">
    <property type="entry name" value="EF-hand"/>
    <property type="match status" value="1"/>
</dbReference>
<dbReference type="PROSITE" id="PS50222">
    <property type="entry name" value="EF_HAND_2"/>
    <property type="match status" value="1"/>
</dbReference>
<dbReference type="AlphaFoldDB" id="A0A7R9C3W7"/>
<feature type="domain" description="EF-hand" evidence="1">
    <location>
        <begin position="16"/>
        <end position="51"/>
    </location>
</feature>
<dbReference type="InterPro" id="IPR011992">
    <property type="entry name" value="EF-hand-dom_pair"/>
</dbReference>